<comment type="subcellular location">
    <subcellularLocation>
        <location evidence="1">Endoplasmic reticulum membrane</location>
        <topology evidence="1">Single-pass membrane protein</topology>
    </subcellularLocation>
</comment>
<keyword evidence="19" id="KW-1185">Reference proteome</keyword>
<comment type="pathway">
    <text evidence="2 14">Protein modification; protein glycosylation.</text>
</comment>
<keyword evidence="10" id="KW-1133">Transmembrane helix</keyword>
<comment type="function">
    <text evidence="13">GDP-Man:Man(3)GlcNAc(2)-PP-Dol alpha-1,2-mannosyltransferase that operates in the biosynthetic pathway of dolichol-linked oligosaccharides, the glycan precursors employed in protein asparagine (N)-glycosylation. The assembly of dolichol-linked oligosaccharides begins on the cytosolic side of the endoplasmic reticulum membrane and finishes in its lumen. The sequential addition of sugars to dolichol pyrophosphate produces dolichol-linked oligosaccharides containing fourteen sugars, including two GlcNAcs, nine mannoses and three glucoses. Once assembled, the oligosaccharide is transferred from the lipid to nascent proteins by oligosaccharyltransferases. Catalyzes, on the cytoplasmic face of the endoplasmic reticulum, the addition of the fourth and fifth mannose residues to the dolichol-linked oligosaccharide chain, to produce Man(5)GlcNAc(2)-PP-dolichol core oligosaccharide. Man(5)GlcNAc(2)-PP-dolichol is a substrate for ALG3, the following enzyme in the biosynthetic pathway.</text>
</comment>
<name>A0AA39I7B9_9BILA</name>
<dbReference type="PANTHER" id="PTHR45919:SF1">
    <property type="entry name" value="GDP-MAN:MAN(3)GLCNAC(2)-PP-DOL ALPHA-1,2-MANNOSYLTRANSFERASE"/>
    <property type="match status" value="1"/>
</dbReference>
<dbReference type="InterPro" id="IPR031814">
    <property type="entry name" value="ALG11_N"/>
</dbReference>
<dbReference type="Proteomes" id="UP001175271">
    <property type="component" value="Unassembled WGS sequence"/>
</dbReference>
<feature type="domain" description="Glycosyl transferase family 1" evidence="16">
    <location>
        <begin position="263"/>
        <end position="442"/>
    </location>
</feature>
<feature type="domain" description="ALG11 mannosyltransferase N-terminal" evidence="17">
    <location>
        <begin position="26"/>
        <end position="234"/>
    </location>
</feature>
<evidence type="ECO:0000256" key="12">
    <source>
        <dbReference type="ARBA" id="ARBA00045065"/>
    </source>
</evidence>
<evidence type="ECO:0000256" key="1">
    <source>
        <dbReference type="ARBA" id="ARBA00004389"/>
    </source>
</evidence>
<protein>
    <recommendedName>
        <fullName evidence="5 14">GDP-Man:Man(3)GlcNAc(2)-PP-Dol alpha-1,2-mannosyltransferase</fullName>
        <ecNumber evidence="4 14">2.4.1.131</ecNumber>
    </recommendedName>
</protein>
<comment type="catalytic activity">
    <reaction evidence="12 14">
        <text>an alpha-D-Man-(1-&gt;3)-[alpha-D-Man-(1-&gt;6)]-beta-D-Man-(1-&gt;4)-beta-D-GlcNAc-(1-&gt;4)-alpha-D-GlcNAc-diphospho-di-trans,poly-cis-dolichol + 2 GDP-alpha-D-mannose = an alpha-D-Man-(1-&gt;2)-alpha-D-Man-(1-&gt;2)-alpha-D-Man-(1-&gt;3)-[alpha-D-Man-(1-&gt;6)]-beta-D-Man-(1-&gt;4)-beta-D-GlcNAc-(1-&gt;4)-alpha-D-GlcNAc-diphospho-di-trans,poly-cis-dolichol + 2 GDP + 2 H(+)</text>
        <dbReference type="Rhea" id="RHEA:29523"/>
        <dbReference type="Rhea" id="RHEA-COMP:19515"/>
        <dbReference type="Rhea" id="RHEA-COMP:19516"/>
        <dbReference type="ChEBI" id="CHEBI:15378"/>
        <dbReference type="ChEBI" id="CHEBI:57527"/>
        <dbReference type="ChEBI" id="CHEBI:58189"/>
        <dbReference type="ChEBI" id="CHEBI:132511"/>
        <dbReference type="ChEBI" id="CHEBI:132515"/>
        <dbReference type="EC" id="2.4.1.131"/>
    </reaction>
    <physiologicalReaction direction="left-to-right" evidence="12 14">
        <dbReference type="Rhea" id="RHEA:29524"/>
    </physiologicalReaction>
</comment>
<evidence type="ECO:0000256" key="9">
    <source>
        <dbReference type="ARBA" id="ARBA00022824"/>
    </source>
</evidence>
<keyword evidence="7 14" id="KW-0808">Transferase</keyword>
<evidence type="ECO:0000256" key="11">
    <source>
        <dbReference type="ARBA" id="ARBA00023136"/>
    </source>
</evidence>
<keyword evidence="6 14" id="KW-0328">Glycosyltransferase</keyword>
<keyword evidence="9 14" id="KW-0256">Endoplasmic reticulum</keyword>
<dbReference type="InterPro" id="IPR038013">
    <property type="entry name" value="ALG11"/>
</dbReference>
<evidence type="ECO:0000256" key="13">
    <source>
        <dbReference type="ARBA" id="ARBA00045128"/>
    </source>
</evidence>
<keyword evidence="8" id="KW-0812">Transmembrane</keyword>
<dbReference type="PANTHER" id="PTHR45919">
    <property type="entry name" value="GDP-MAN:MAN(3)GLCNAC(2)-PP-DOL ALPHA-1,2-MANNOSYLTRANSFERASE"/>
    <property type="match status" value="1"/>
</dbReference>
<evidence type="ECO:0000313" key="19">
    <source>
        <dbReference type="Proteomes" id="UP001175271"/>
    </source>
</evidence>
<dbReference type="EMBL" id="JAUCMV010000002">
    <property type="protein sequence ID" value="KAK0417792.1"/>
    <property type="molecule type" value="Genomic_DNA"/>
</dbReference>
<feature type="signal peptide" evidence="15">
    <location>
        <begin position="1"/>
        <end position="21"/>
    </location>
</feature>
<dbReference type="EC" id="2.4.1.131" evidence="4 14"/>
<dbReference type="Pfam" id="PF00534">
    <property type="entry name" value="Glycos_transf_1"/>
    <property type="match status" value="1"/>
</dbReference>
<dbReference type="GO" id="GO:0005789">
    <property type="term" value="C:endoplasmic reticulum membrane"/>
    <property type="evidence" value="ECO:0007669"/>
    <property type="project" value="UniProtKB-SubCell"/>
</dbReference>
<evidence type="ECO:0000256" key="6">
    <source>
        <dbReference type="ARBA" id="ARBA00022676"/>
    </source>
</evidence>
<comment type="similarity">
    <text evidence="3 14">Belongs to the glycosyltransferase group 1 family. Glycosyltransferase 4 subfamily.</text>
</comment>
<evidence type="ECO:0000256" key="2">
    <source>
        <dbReference type="ARBA" id="ARBA00004922"/>
    </source>
</evidence>
<reference evidence="18" key="1">
    <citation type="submission" date="2023-06" db="EMBL/GenBank/DDBJ databases">
        <title>Genomic analysis of the entomopathogenic nematode Steinernema hermaphroditum.</title>
        <authorList>
            <person name="Schwarz E.M."/>
            <person name="Heppert J.K."/>
            <person name="Baniya A."/>
            <person name="Schwartz H.T."/>
            <person name="Tan C.-H."/>
            <person name="Antoshechkin I."/>
            <person name="Sternberg P.W."/>
            <person name="Goodrich-Blair H."/>
            <person name="Dillman A.R."/>
        </authorList>
    </citation>
    <scope>NUCLEOTIDE SEQUENCE</scope>
    <source>
        <strain evidence="18">PS9179</strain>
        <tissue evidence="18">Whole animal</tissue>
    </source>
</reference>
<proteinExistence type="inferred from homology"/>
<dbReference type="AlphaFoldDB" id="A0AA39I7B9"/>
<evidence type="ECO:0000256" key="14">
    <source>
        <dbReference type="RuleBase" id="RU367051"/>
    </source>
</evidence>
<evidence type="ECO:0000256" key="7">
    <source>
        <dbReference type="ARBA" id="ARBA00022679"/>
    </source>
</evidence>
<evidence type="ECO:0000256" key="3">
    <source>
        <dbReference type="ARBA" id="ARBA00009481"/>
    </source>
</evidence>
<feature type="chain" id="PRO_5041368441" description="GDP-Man:Man(3)GlcNAc(2)-PP-Dol alpha-1,2-mannosyltransferase" evidence="15">
    <location>
        <begin position="22"/>
        <end position="465"/>
    </location>
</feature>
<dbReference type="GO" id="GO:0006487">
    <property type="term" value="P:protein N-linked glycosylation"/>
    <property type="evidence" value="ECO:0007669"/>
    <property type="project" value="TreeGrafter"/>
</dbReference>
<dbReference type="GO" id="GO:0004377">
    <property type="term" value="F:GDP-Man:Man(3)GlcNAc(2)-PP-Dol alpha-1,2-mannosyltransferase activity"/>
    <property type="evidence" value="ECO:0007669"/>
    <property type="project" value="UniProtKB-UniRule"/>
</dbReference>
<keyword evidence="11" id="KW-0472">Membrane</keyword>
<evidence type="ECO:0000256" key="15">
    <source>
        <dbReference type="SAM" id="SignalP"/>
    </source>
</evidence>
<dbReference type="Gene3D" id="3.40.50.2000">
    <property type="entry name" value="Glycogen Phosphorylase B"/>
    <property type="match status" value="1"/>
</dbReference>
<sequence>MFLLVLGLLALCFLFILYVRSRRDPNVIAFFHPYCNAGGGGERVLWCAINAMIREYGAKNERLRFVVYTGDCDAAPEEILSKAQRCFNIDTGRVEFVYLKLRFLVDSKCYPVFTMIGQALGGLFLGMEALWKLSPGVFIDSMGYAFTLPLFSLAGSKVACYVHYPTISCDMIDVVDAGSAAHNNARWIARSSILTSLKALYYRVFARIYGLCGWASSVVMVNGSWTHGHIKQLWFYSKPRIVFPPCNVEQFLQLNEASEKLLPEEKLERDKTCQILSVGQIRPEKNHRLQLEALALIRKRLLETLDEKKIAVNLVILGGCRNHDDQNRVKELKEYSSQLGLVEGRDVRWALNAPFDDLCQNLKESLISFHSMWNEHFGIAVVDGIASGNIMVAHNSGGPKLDIVQDKYGFLATSPEEYADKVLQILHMSAAKRAEYRVRAKAHAKKFSDENFAVDWNEAVKPIMI</sequence>
<accession>A0AA39I7B9</accession>
<evidence type="ECO:0000259" key="16">
    <source>
        <dbReference type="Pfam" id="PF00534"/>
    </source>
</evidence>
<evidence type="ECO:0000313" key="18">
    <source>
        <dbReference type="EMBL" id="KAK0417792.1"/>
    </source>
</evidence>
<comment type="caution">
    <text evidence="18">The sequence shown here is derived from an EMBL/GenBank/DDBJ whole genome shotgun (WGS) entry which is preliminary data.</text>
</comment>
<organism evidence="18 19">
    <name type="scientific">Steinernema hermaphroditum</name>
    <dbReference type="NCBI Taxonomy" id="289476"/>
    <lineage>
        <taxon>Eukaryota</taxon>
        <taxon>Metazoa</taxon>
        <taxon>Ecdysozoa</taxon>
        <taxon>Nematoda</taxon>
        <taxon>Chromadorea</taxon>
        <taxon>Rhabditida</taxon>
        <taxon>Tylenchina</taxon>
        <taxon>Panagrolaimomorpha</taxon>
        <taxon>Strongyloidoidea</taxon>
        <taxon>Steinernematidae</taxon>
        <taxon>Steinernema</taxon>
    </lineage>
</organism>
<dbReference type="CDD" id="cd03806">
    <property type="entry name" value="GT4_ALG11-like"/>
    <property type="match status" value="1"/>
</dbReference>
<keyword evidence="15" id="KW-0732">Signal</keyword>
<gene>
    <name evidence="18" type="ORF">QR680_013213</name>
</gene>
<dbReference type="SUPFAM" id="SSF53756">
    <property type="entry name" value="UDP-Glycosyltransferase/glycogen phosphorylase"/>
    <property type="match status" value="1"/>
</dbReference>
<dbReference type="Pfam" id="PF15924">
    <property type="entry name" value="ALG11_N"/>
    <property type="match status" value="1"/>
</dbReference>
<evidence type="ECO:0000256" key="10">
    <source>
        <dbReference type="ARBA" id="ARBA00022989"/>
    </source>
</evidence>
<evidence type="ECO:0000256" key="8">
    <source>
        <dbReference type="ARBA" id="ARBA00022692"/>
    </source>
</evidence>
<evidence type="ECO:0000259" key="17">
    <source>
        <dbReference type="Pfam" id="PF15924"/>
    </source>
</evidence>
<evidence type="ECO:0000256" key="4">
    <source>
        <dbReference type="ARBA" id="ARBA00012645"/>
    </source>
</evidence>
<dbReference type="InterPro" id="IPR001296">
    <property type="entry name" value="Glyco_trans_1"/>
</dbReference>
<evidence type="ECO:0000256" key="5">
    <source>
        <dbReference type="ARBA" id="ARBA00022018"/>
    </source>
</evidence>